<proteinExistence type="predicted"/>
<protein>
    <submittedName>
        <fullName evidence="1">Uncharacterized protein</fullName>
    </submittedName>
</protein>
<evidence type="ECO:0000313" key="2">
    <source>
        <dbReference type="Proteomes" id="UP000887013"/>
    </source>
</evidence>
<dbReference type="EMBL" id="BMAW01122821">
    <property type="protein sequence ID" value="GFU00563.1"/>
    <property type="molecule type" value="Genomic_DNA"/>
</dbReference>
<name>A0A8X6UBH5_NEPPI</name>
<evidence type="ECO:0000313" key="1">
    <source>
        <dbReference type="EMBL" id="GFU00563.1"/>
    </source>
</evidence>
<sequence>MSFQICLTTEKALPLFESLYLDCSDTPVERSSDEEMSIDDPYVASSFGFQNAENVYSRVQMKKSEQCVPGMREQRNDITVILIFSVNS</sequence>
<accession>A0A8X6UBH5</accession>
<organism evidence="1 2">
    <name type="scientific">Nephila pilipes</name>
    <name type="common">Giant wood spider</name>
    <name type="synonym">Nephila maculata</name>
    <dbReference type="NCBI Taxonomy" id="299642"/>
    <lineage>
        <taxon>Eukaryota</taxon>
        <taxon>Metazoa</taxon>
        <taxon>Ecdysozoa</taxon>
        <taxon>Arthropoda</taxon>
        <taxon>Chelicerata</taxon>
        <taxon>Arachnida</taxon>
        <taxon>Araneae</taxon>
        <taxon>Araneomorphae</taxon>
        <taxon>Entelegynae</taxon>
        <taxon>Araneoidea</taxon>
        <taxon>Nephilidae</taxon>
        <taxon>Nephila</taxon>
    </lineage>
</organism>
<dbReference type="Proteomes" id="UP000887013">
    <property type="component" value="Unassembled WGS sequence"/>
</dbReference>
<reference evidence="1" key="1">
    <citation type="submission" date="2020-08" db="EMBL/GenBank/DDBJ databases">
        <title>Multicomponent nature underlies the extraordinary mechanical properties of spider dragline silk.</title>
        <authorList>
            <person name="Kono N."/>
            <person name="Nakamura H."/>
            <person name="Mori M."/>
            <person name="Yoshida Y."/>
            <person name="Ohtoshi R."/>
            <person name="Malay A.D."/>
            <person name="Moran D.A.P."/>
            <person name="Tomita M."/>
            <person name="Numata K."/>
            <person name="Arakawa K."/>
        </authorList>
    </citation>
    <scope>NUCLEOTIDE SEQUENCE</scope>
</reference>
<comment type="caution">
    <text evidence="1">The sequence shown here is derived from an EMBL/GenBank/DDBJ whole genome shotgun (WGS) entry which is preliminary data.</text>
</comment>
<gene>
    <name evidence="1" type="ORF">NPIL_360801</name>
</gene>
<dbReference type="AlphaFoldDB" id="A0A8X6UBH5"/>
<keyword evidence="2" id="KW-1185">Reference proteome</keyword>